<evidence type="ECO:0000313" key="2">
    <source>
        <dbReference type="EMBL" id="KAJ1186855.1"/>
    </source>
</evidence>
<evidence type="ECO:0000313" key="3">
    <source>
        <dbReference type="Proteomes" id="UP001066276"/>
    </source>
</evidence>
<dbReference type="Proteomes" id="UP001066276">
    <property type="component" value="Chromosome 3_1"/>
</dbReference>
<keyword evidence="3" id="KW-1185">Reference proteome</keyword>
<dbReference type="AlphaFoldDB" id="A0AAV7UET6"/>
<proteinExistence type="predicted"/>
<name>A0AAV7UET6_PLEWA</name>
<accession>A0AAV7UET6</accession>
<evidence type="ECO:0000256" key="1">
    <source>
        <dbReference type="SAM" id="MobiDB-lite"/>
    </source>
</evidence>
<organism evidence="2 3">
    <name type="scientific">Pleurodeles waltl</name>
    <name type="common">Iberian ribbed newt</name>
    <dbReference type="NCBI Taxonomy" id="8319"/>
    <lineage>
        <taxon>Eukaryota</taxon>
        <taxon>Metazoa</taxon>
        <taxon>Chordata</taxon>
        <taxon>Craniata</taxon>
        <taxon>Vertebrata</taxon>
        <taxon>Euteleostomi</taxon>
        <taxon>Amphibia</taxon>
        <taxon>Batrachia</taxon>
        <taxon>Caudata</taxon>
        <taxon>Salamandroidea</taxon>
        <taxon>Salamandridae</taxon>
        <taxon>Pleurodelinae</taxon>
        <taxon>Pleurodeles</taxon>
    </lineage>
</organism>
<feature type="region of interest" description="Disordered" evidence="1">
    <location>
        <begin position="1"/>
        <end position="22"/>
    </location>
</feature>
<dbReference type="EMBL" id="JANPWB010000005">
    <property type="protein sequence ID" value="KAJ1186855.1"/>
    <property type="molecule type" value="Genomic_DNA"/>
</dbReference>
<sequence length="123" mass="13171">MASRVPPSRPQTEDALPQYGSRVNPHLGFCNAPLGALGATRPAGTVLRPRLGESHGPPQSGRSPTHRLSDPIVGWSLRFQGFPSLQRSLSSSRGHLVPLAQGAGEIARSQPPFCFGRTRLKTL</sequence>
<comment type="caution">
    <text evidence="2">The sequence shown here is derived from an EMBL/GenBank/DDBJ whole genome shotgun (WGS) entry which is preliminary data.</text>
</comment>
<feature type="region of interest" description="Disordered" evidence="1">
    <location>
        <begin position="40"/>
        <end position="69"/>
    </location>
</feature>
<reference evidence="2" key="1">
    <citation type="journal article" date="2022" name="bioRxiv">
        <title>Sequencing and chromosome-scale assembly of the giantPleurodeles waltlgenome.</title>
        <authorList>
            <person name="Brown T."/>
            <person name="Elewa A."/>
            <person name="Iarovenko S."/>
            <person name="Subramanian E."/>
            <person name="Araus A.J."/>
            <person name="Petzold A."/>
            <person name="Susuki M."/>
            <person name="Suzuki K.-i.T."/>
            <person name="Hayashi T."/>
            <person name="Toyoda A."/>
            <person name="Oliveira C."/>
            <person name="Osipova E."/>
            <person name="Leigh N.D."/>
            <person name="Simon A."/>
            <person name="Yun M.H."/>
        </authorList>
    </citation>
    <scope>NUCLEOTIDE SEQUENCE</scope>
    <source>
        <strain evidence="2">20211129_DDA</strain>
        <tissue evidence="2">Liver</tissue>
    </source>
</reference>
<protein>
    <submittedName>
        <fullName evidence="2">Uncharacterized protein</fullName>
    </submittedName>
</protein>
<gene>
    <name evidence="2" type="ORF">NDU88_003635</name>
</gene>